<evidence type="ECO:0000259" key="1">
    <source>
        <dbReference type="PROSITE" id="PS51352"/>
    </source>
</evidence>
<dbReference type="GO" id="GO:0045454">
    <property type="term" value="P:cell redox homeostasis"/>
    <property type="evidence" value="ECO:0007669"/>
    <property type="project" value="TreeGrafter"/>
</dbReference>
<dbReference type="RefSeq" id="WP_096205989.1">
    <property type="nucleotide sequence ID" value="NZ_FZMP01000174.1"/>
</dbReference>
<reference evidence="3" key="1">
    <citation type="submission" date="2017-06" db="EMBL/GenBank/DDBJ databases">
        <authorList>
            <person name="Cremers G."/>
        </authorList>
    </citation>
    <scope>NUCLEOTIDE SEQUENCE [LARGE SCALE GENOMIC DNA]</scope>
</reference>
<dbReference type="CDD" id="cd02947">
    <property type="entry name" value="TRX_family"/>
    <property type="match status" value="1"/>
</dbReference>
<organism evidence="2 3">
    <name type="scientific">Candidatus Methanoperedens nitratireducens</name>
    <dbReference type="NCBI Taxonomy" id="1392998"/>
    <lineage>
        <taxon>Archaea</taxon>
        <taxon>Methanobacteriati</taxon>
        <taxon>Methanobacteriota</taxon>
        <taxon>Stenosarchaea group</taxon>
        <taxon>Methanomicrobia</taxon>
        <taxon>Methanosarcinales</taxon>
        <taxon>ANME-2 cluster</taxon>
        <taxon>Candidatus Methanoperedentaceae</taxon>
        <taxon>Candidatus Methanoperedens</taxon>
    </lineage>
</organism>
<dbReference type="PROSITE" id="PS51352">
    <property type="entry name" value="THIOREDOXIN_2"/>
    <property type="match status" value="1"/>
</dbReference>
<dbReference type="PANTHER" id="PTHR43601">
    <property type="entry name" value="THIOREDOXIN, MITOCHONDRIAL"/>
    <property type="match status" value="1"/>
</dbReference>
<sequence>MMSSEELSGDFSKNRTMQRKEMIMKYIPLILIFLFFAVLGCISSSPYKDVAPSELTSNPASFEGKGVCISGNFENNSISGILIGGENFTANYTNGTLANVCGTYRAGRIEADFVNSTLSISTDGDVYHSNETLKAHVDFNSPNSGKGQVQVSGVRNAFNRALINETRNANIEKGYNGFDFEFTTPSCEECSALSPGVYAVNATVDIGGRTFEAYKRITLERIASNASDIQGGQGGNLQVNNTKNDSNTYNPQPGNNASAGSVTVEYFYIPGCQKCEKATPVIENLMSSYGGRVNFIKYNANEEGRELALKYQIPGTPAVVINKGKLISYNDYNGDTAKLEKLLKDSINNVPASSSSTGMVEKKITLQFLQSLQWASLQDLIPAFLRFWHSSHQLRLRLQAEDAMCFLSC</sequence>
<dbReference type="EMBL" id="FZMP01000174">
    <property type="protein sequence ID" value="SNQ61276.1"/>
    <property type="molecule type" value="Genomic_DNA"/>
</dbReference>
<dbReference type="Pfam" id="PF00085">
    <property type="entry name" value="Thioredoxin"/>
    <property type="match status" value="1"/>
</dbReference>
<dbReference type="AlphaFoldDB" id="A0A284VPR8"/>
<dbReference type="SUPFAM" id="SSF52833">
    <property type="entry name" value="Thioredoxin-like"/>
    <property type="match status" value="1"/>
</dbReference>
<feature type="domain" description="Thioredoxin" evidence="1">
    <location>
        <begin position="217"/>
        <end position="352"/>
    </location>
</feature>
<accession>A0A284VPR8</accession>
<evidence type="ECO:0000313" key="2">
    <source>
        <dbReference type="EMBL" id="SNQ61276.1"/>
    </source>
</evidence>
<evidence type="ECO:0000313" key="3">
    <source>
        <dbReference type="Proteomes" id="UP000218615"/>
    </source>
</evidence>
<gene>
    <name evidence="2" type="ORF">MNV_30009</name>
</gene>
<dbReference type="OrthoDB" id="382913at2157"/>
<protein>
    <recommendedName>
        <fullName evidence="1">Thioredoxin domain-containing protein</fullName>
    </recommendedName>
</protein>
<dbReference type="InterPro" id="IPR036249">
    <property type="entry name" value="Thioredoxin-like_sf"/>
</dbReference>
<keyword evidence="3" id="KW-1185">Reference proteome</keyword>
<dbReference type="Gene3D" id="3.40.30.10">
    <property type="entry name" value="Glutaredoxin"/>
    <property type="match status" value="1"/>
</dbReference>
<dbReference type="PANTHER" id="PTHR43601:SF3">
    <property type="entry name" value="THIOREDOXIN, MITOCHONDRIAL"/>
    <property type="match status" value="1"/>
</dbReference>
<dbReference type="Proteomes" id="UP000218615">
    <property type="component" value="Unassembled WGS sequence"/>
</dbReference>
<name>A0A284VPR8_9EURY</name>
<proteinExistence type="predicted"/>
<dbReference type="InterPro" id="IPR013766">
    <property type="entry name" value="Thioredoxin_domain"/>
</dbReference>